<comment type="caution">
    <text evidence="1">The sequence shown here is derived from an EMBL/GenBank/DDBJ whole genome shotgun (WGS) entry which is preliminary data.</text>
</comment>
<evidence type="ECO:0000313" key="1">
    <source>
        <dbReference type="EMBL" id="MFC3959918.1"/>
    </source>
</evidence>
<keyword evidence="2" id="KW-1185">Reference proteome</keyword>
<gene>
    <name evidence="1" type="ORF">ACFOUR_16270</name>
</gene>
<dbReference type="AlphaFoldDB" id="A0ABD5NT12"/>
<proteinExistence type="predicted"/>
<sequence>MRLELRVCAHCYAREHGDEGRQDVVRDMVRCAERIREHKDVIDLDAVHIRKVREDEPGKPEALPVVTASIVDDQVAINDTQLATEGQDGTMLVYPNPPDILTVLAKNIDEISTGLDRDVSVELSEAGSELLASKPSTWGAPADS</sequence>
<name>A0ABD5NT12_9EURY</name>
<dbReference type="Proteomes" id="UP001595846">
    <property type="component" value="Unassembled WGS sequence"/>
</dbReference>
<protein>
    <submittedName>
        <fullName evidence="1">Uncharacterized protein</fullName>
    </submittedName>
</protein>
<reference evidence="1 2" key="1">
    <citation type="journal article" date="2019" name="Int. J. Syst. Evol. Microbiol.">
        <title>The Global Catalogue of Microorganisms (GCM) 10K type strain sequencing project: providing services to taxonomists for standard genome sequencing and annotation.</title>
        <authorList>
            <consortium name="The Broad Institute Genomics Platform"/>
            <consortium name="The Broad Institute Genome Sequencing Center for Infectious Disease"/>
            <person name="Wu L."/>
            <person name="Ma J."/>
        </authorList>
    </citation>
    <scope>NUCLEOTIDE SEQUENCE [LARGE SCALE GENOMIC DNA]</scope>
    <source>
        <strain evidence="1 2">IBRC-M 10256</strain>
    </source>
</reference>
<accession>A0ABD5NT12</accession>
<organism evidence="1 2">
    <name type="scientific">Halovivax cerinus</name>
    <dbReference type="NCBI Taxonomy" id="1487865"/>
    <lineage>
        <taxon>Archaea</taxon>
        <taxon>Methanobacteriati</taxon>
        <taxon>Methanobacteriota</taxon>
        <taxon>Stenosarchaea group</taxon>
        <taxon>Halobacteria</taxon>
        <taxon>Halobacteriales</taxon>
        <taxon>Natrialbaceae</taxon>
        <taxon>Halovivax</taxon>
    </lineage>
</organism>
<evidence type="ECO:0000313" key="2">
    <source>
        <dbReference type="Proteomes" id="UP001595846"/>
    </source>
</evidence>
<dbReference type="EMBL" id="JBHSAQ010000014">
    <property type="protein sequence ID" value="MFC3959918.1"/>
    <property type="molecule type" value="Genomic_DNA"/>
</dbReference>
<dbReference type="RefSeq" id="WP_256531566.1">
    <property type="nucleotide sequence ID" value="NZ_CP101824.1"/>
</dbReference>
<dbReference type="GeneID" id="73904316"/>